<dbReference type="NCBIfam" id="TIGR00254">
    <property type="entry name" value="GGDEF"/>
    <property type="match status" value="1"/>
</dbReference>
<keyword evidence="4" id="KW-1185">Reference proteome</keyword>
<dbReference type="InterPro" id="IPR050469">
    <property type="entry name" value="Diguanylate_Cyclase"/>
</dbReference>
<dbReference type="SMART" id="SM00267">
    <property type="entry name" value="GGDEF"/>
    <property type="match status" value="1"/>
</dbReference>
<dbReference type="SUPFAM" id="SSF55073">
    <property type="entry name" value="Nucleotide cyclase"/>
    <property type="match status" value="1"/>
</dbReference>
<feature type="domain" description="GGDEF" evidence="2">
    <location>
        <begin position="226"/>
        <end position="357"/>
    </location>
</feature>
<keyword evidence="1" id="KW-0472">Membrane</keyword>
<evidence type="ECO:0000313" key="4">
    <source>
        <dbReference type="Proteomes" id="UP001081071"/>
    </source>
</evidence>
<evidence type="ECO:0000259" key="2">
    <source>
        <dbReference type="PROSITE" id="PS50887"/>
    </source>
</evidence>
<feature type="transmembrane region" description="Helical" evidence="1">
    <location>
        <begin position="88"/>
        <end position="106"/>
    </location>
</feature>
<comment type="caution">
    <text evidence="3">The sequence shown here is derived from an EMBL/GenBank/DDBJ whole genome shotgun (WGS) entry which is preliminary data.</text>
</comment>
<dbReference type="Pfam" id="PF00990">
    <property type="entry name" value="GGDEF"/>
    <property type="match status" value="1"/>
</dbReference>
<dbReference type="InterPro" id="IPR029787">
    <property type="entry name" value="Nucleotide_cyclase"/>
</dbReference>
<dbReference type="Gene3D" id="3.30.70.270">
    <property type="match status" value="1"/>
</dbReference>
<dbReference type="PANTHER" id="PTHR45138:SF9">
    <property type="entry name" value="DIGUANYLATE CYCLASE DGCM-RELATED"/>
    <property type="match status" value="1"/>
</dbReference>
<sequence>MNSLRQWWALPVDYGWNVAYARSQRGLHLTRFFIGIWCWLYGAAAAIALTIPALAEGSLGRWPLWVSVVTTVPLGLAWVIGGWPSRQMSIAFVLYADILLAAVLLTTDEPSMVLPMAALFTVVGSYVVGFHGPKLFTAHHVFALVTTMALYVSALTDGPGQRLQTNLYLVMLVLVMFSAPLICHTFLMLLRRDATGAFYDPLTGMQNRRGFDAAIGNLELRSGCYTSVTAVVIDIDNFKAVNDKYGHEHGDSVIRMTATRILEVFPAPAITVRLGGEEFAVVCVDDLDSVIQRSELLRIRLCDTTDRSPLTASLGIAEAAVGTRGVDADVNDLLSCADKAMYQAKRLGGDRVALYVDDSLETRPVDERQ</sequence>
<dbReference type="InterPro" id="IPR043128">
    <property type="entry name" value="Rev_trsase/Diguanyl_cyclase"/>
</dbReference>
<dbReference type="InterPro" id="IPR000160">
    <property type="entry name" value="GGDEF_dom"/>
</dbReference>
<dbReference type="Proteomes" id="UP001081071">
    <property type="component" value="Unassembled WGS sequence"/>
</dbReference>
<dbReference type="CDD" id="cd01949">
    <property type="entry name" value="GGDEF"/>
    <property type="match status" value="1"/>
</dbReference>
<accession>A0ABT4MAF8</accession>
<keyword evidence="1" id="KW-1133">Transmembrane helix</keyword>
<name>A0ABT4MAF8_9NOCA</name>
<keyword evidence="1" id="KW-0812">Transmembrane</keyword>
<reference evidence="3" key="1">
    <citation type="submission" date="2022-12" db="EMBL/GenBank/DDBJ databases">
        <authorList>
            <person name="Krivoruchko A.V."/>
            <person name="Elkin A."/>
        </authorList>
    </citation>
    <scope>NUCLEOTIDE SEQUENCE</scope>
    <source>
        <strain evidence="3">IEGM 1391</strain>
    </source>
</reference>
<dbReference type="PROSITE" id="PS50887">
    <property type="entry name" value="GGDEF"/>
    <property type="match status" value="1"/>
</dbReference>
<protein>
    <submittedName>
        <fullName evidence="3">GGDEF domain-containing protein</fullName>
    </submittedName>
</protein>
<evidence type="ECO:0000256" key="1">
    <source>
        <dbReference type="SAM" id="Phobius"/>
    </source>
</evidence>
<dbReference type="PANTHER" id="PTHR45138">
    <property type="entry name" value="REGULATORY COMPONENTS OF SENSORY TRANSDUCTION SYSTEM"/>
    <property type="match status" value="1"/>
</dbReference>
<feature type="transmembrane region" description="Helical" evidence="1">
    <location>
        <begin position="61"/>
        <end position="81"/>
    </location>
</feature>
<proteinExistence type="predicted"/>
<dbReference type="RefSeq" id="WP_269602619.1">
    <property type="nucleotide sequence ID" value="NZ_JAPWIJ010000002.1"/>
</dbReference>
<gene>
    <name evidence="3" type="ORF">O4220_05425</name>
</gene>
<evidence type="ECO:0000313" key="3">
    <source>
        <dbReference type="EMBL" id="MCZ4517950.1"/>
    </source>
</evidence>
<feature type="transmembrane region" description="Helical" evidence="1">
    <location>
        <begin position="112"/>
        <end position="129"/>
    </location>
</feature>
<feature type="transmembrane region" description="Helical" evidence="1">
    <location>
        <begin position="32"/>
        <end position="55"/>
    </location>
</feature>
<dbReference type="EMBL" id="JAPWIJ010000002">
    <property type="protein sequence ID" value="MCZ4517950.1"/>
    <property type="molecule type" value="Genomic_DNA"/>
</dbReference>
<feature type="transmembrane region" description="Helical" evidence="1">
    <location>
        <begin position="136"/>
        <end position="155"/>
    </location>
</feature>
<feature type="transmembrane region" description="Helical" evidence="1">
    <location>
        <begin position="167"/>
        <end position="190"/>
    </location>
</feature>
<organism evidence="3 4">
    <name type="scientific">Rhodococcus ruber</name>
    <dbReference type="NCBI Taxonomy" id="1830"/>
    <lineage>
        <taxon>Bacteria</taxon>
        <taxon>Bacillati</taxon>
        <taxon>Actinomycetota</taxon>
        <taxon>Actinomycetes</taxon>
        <taxon>Mycobacteriales</taxon>
        <taxon>Nocardiaceae</taxon>
        <taxon>Rhodococcus</taxon>
    </lineage>
</organism>